<feature type="compositionally biased region" description="Polar residues" evidence="1">
    <location>
        <begin position="116"/>
        <end position="129"/>
    </location>
</feature>
<dbReference type="Proteomes" id="UP000326340">
    <property type="component" value="Unassembled WGS sequence"/>
</dbReference>
<accession>A0A5Q4BW42</accession>
<feature type="compositionally biased region" description="Low complexity" evidence="1">
    <location>
        <begin position="60"/>
        <end position="72"/>
    </location>
</feature>
<keyword evidence="2" id="KW-1133">Transmembrane helix</keyword>
<gene>
    <name evidence="3" type="ORF">CSHISOI_04159</name>
</gene>
<feature type="transmembrane region" description="Helical" evidence="2">
    <location>
        <begin position="236"/>
        <end position="257"/>
    </location>
</feature>
<dbReference type="EMBL" id="PUHP01000284">
    <property type="protein sequence ID" value="TQN71315.1"/>
    <property type="molecule type" value="Genomic_DNA"/>
</dbReference>
<proteinExistence type="predicted"/>
<keyword evidence="2" id="KW-0472">Membrane</keyword>
<protein>
    <submittedName>
        <fullName evidence="3">Uncharacterized protein</fullName>
    </submittedName>
</protein>
<feature type="compositionally biased region" description="Polar residues" evidence="1">
    <location>
        <begin position="73"/>
        <end position="87"/>
    </location>
</feature>
<evidence type="ECO:0000313" key="3">
    <source>
        <dbReference type="EMBL" id="TQN71315.1"/>
    </source>
</evidence>
<feature type="compositionally biased region" description="Basic and acidic residues" evidence="1">
    <location>
        <begin position="16"/>
        <end position="31"/>
    </location>
</feature>
<sequence>MASSSSDRTAPTIDLEPSKDAKQDTTPKTRPNEPPQMKARMSTRQHRELLLANVDRAGHSSLSSASKATTSSNQPRNGPSSKASIASPSCGGAVPSIPEIRVKNAEPGVTRVDTGGSVSPTPLPQSSDHLQVPGHPKPQAVPKLNTKPKRQQLPREADFGNRRQKTTLIGCVDRALGLHLVRTYGNGEALVGERYRTKRNVFRFISAVGILMAVSLCASIALFVYFGSRGLAGPEWFAWIAVSAAGLIWSLAAFIMVRGSKRSALQDVEVARQSIIMNDRIKNGMAAPVAAISGPSSNRQQSMRAGSATAAAASIAASVGAAPAFTRSRPDLEVIMEEGEYGEESWARGTEERLDTLVADNNV</sequence>
<reference evidence="3 4" key="1">
    <citation type="journal article" date="2019" name="Sci. Rep.">
        <title>Colletotrichum shisoi sp. nov., an anthracnose pathogen of Perilla frutescens in Japan: molecular phylogenetic, morphological and genomic evidence.</title>
        <authorList>
            <person name="Gan P."/>
            <person name="Tsushima A."/>
            <person name="Hiroyama R."/>
            <person name="Narusaka M."/>
            <person name="Takano Y."/>
            <person name="Narusaka Y."/>
            <person name="Kawaradani M."/>
            <person name="Damm U."/>
            <person name="Shirasu K."/>
        </authorList>
    </citation>
    <scope>NUCLEOTIDE SEQUENCE [LARGE SCALE GENOMIC DNA]</scope>
    <source>
        <strain evidence="3 4">PG-2018a</strain>
    </source>
</reference>
<dbReference type="OrthoDB" id="4851285at2759"/>
<evidence type="ECO:0000313" key="4">
    <source>
        <dbReference type="Proteomes" id="UP000326340"/>
    </source>
</evidence>
<comment type="caution">
    <text evidence="3">The sequence shown here is derived from an EMBL/GenBank/DDBJ whole genome shotgun (WGS) entry which is preliminary data.</text>
</comment>
<feature type="transmembrane region" description="Helical" evidence="2">
    <location>
        <begin position="204"/>
        <end position="224"/>
    </location>
</feature>
<feature type="region of interest" description="Disordered" evidence="1">
    <location>
        <begin position="1"/>
        <end position="152"/>
    </location>
</feature>
<name>A0A5Q4BW42_9PEZI</name>
<evidence type="ECO:0000256" key="2">
    <source>
        <dbReference type="SAM" id="Phobius"/>
    </source>
</evidence>
<dbReference type="AlphaFoldDB" id="A0A5Q4BW42"/>
<keyword evidence="2" id="KW-0812">Transmembrane</keyword>
<organism evidence="3 4">
    <name type="scientific">Colletotrichum shisoi</name>
    <dbReference type="NCBI Taxonomy" id="2078593"/>
    <lineage>
        <taxon>Eukaryota</taxon>
        <taxon>Fungi</taxon>
        <taxon>Dikarya</taxon>
        <taxon>Ascomycota</taxon>
        <taxon>Pezizomycotina</taxon>
        <taxon>Sordariomycetes</taxon>
        <taxon>Hypocreomycetidae</taxon>
        <taxon>Glomerellales</taxon>
        <taxon>Glomerellaceae</taxon>
        <taxon>Colletotrichum</taxon>
        <taxon>Colletotrichum destructivum species complex</taxon>
    </lineage>
</organism>
<evidence type="ECO:0000256" key="1">
    <source>
        <dbReference type="SAM" id="MobiDB-lite"/>
    </source>
</evidence>
<keyword evidence="4" id="KW-1185">Reference proteome</keyword>